<feature type="compositionally biased region" description="Gly residues" evidence="7">
    <location>
        <begin position="307"/>
        <end position="328"/>
    </location>
</feature>
<evidence type="ECO:0000256" key="3">
    <source>
        <dbReference type="ARBA" id="ARBA00023163"/>
    </source>
</evidence>
<proteinExistence type="inferred from homology"/>
<feature type="region of interest" description="Disordered" evidence="7">
    <location>
        <begin position="131"/>
        <end position="161"/>
    </location>
</feature>
<comment type="subcellular location">
    <subcellularLocation>
        <location evidence="1">Nucleus</location>
    </subcellularLocation>
</comment>
<dbReference type="GO" id="GO:0046983">
    <property type="term" value="F:protein dimerization activity"/>
    <property type="evidence" value="ECO:0007669"/>
    <property type="project" value="InterPro"/>
</dbReference>
<evidence type="ECO:0000256" key="2">
    <source>
        <dbReference type="ARBA" id="ARBA00022478"/>
    </source>
</evidence>
<dbReference type="SUPFAM" id="SSF56553">
    <property type="entry name" value="Insert subdomain of RNA polymerase alpha subunit"/>
    <property type="match status" value="1"/>
</dbReference>
<keyword evidence="10" id="KW-1185">Reference proteome</keyword>
<dbReference type="PROSITE" id="PS00446">
    <property type="entry name" value="RNA_POL_D_30KD"/>
    <property type="match status" value="1"/>
</dbReference>
<dbReference type="SUPFAM" id="SSF55257">
    <property type="entry name" value="RBP11-like subunits of RNA polymerase"/>
    <property type="match status" value="1"/>
</dbReference>
<dbReference type="InterPro" id="IPR022842">
    <property type="entry name" value="RNAP_Rpo3/Rpb3/RPAC1"/>
</dbReference>
<dbReference type="CDD" id="cd07031">
    <property type="entry name" value="RNAP_II_RPB3"/>
    <property type="match status" value="1"/>
</dbReference>
<accession>A0A0C3CQB1</accession>
<dbReference type="PANTHER" id="PTHR11800:SF2">
    <property type="entry name" value="DNA-DIRECTED RNA POLYMERASE II SUBUNIT RPB3"/>
    <property type="match status" value="1"/>
</dbReference>
<dbReference type="Proteomes" id="UP000054166">
    <property type="component" value="Unassembled WGS sequence"/>
</dbReference>
<dbReference type="Pfam" id="PF01193">
    <property type="entry name" value="RNA_pol_L"/>
    <property type="match status" value="1"/>
</dbReference>
<dbReference type="InParanoid" id="A0A0C3CQB1"/>
<evidence type="ECO:0000256" key="4">
    <source>
        <dbReference type="ARBA" id="ARBA00023242"/>
    </source>
</evidence>
<dbReference type="FunCoup" id="A0A0C3CQB1">
    <property type="interactions" value="586"/>
</dbReference>
<dbReference type="AlphaFoldDB" id="A0A0C3CQB1"/>
<evidence type="ECO:0000313" key="10">
    <source>
        <dbReference type="Proteomes" id="UP000054166"/>
    </source>
</evidence>
<feature type="compositionally biased region" description="Polar residues" evidence="7">
    <location>
        <begin position="374"/>
        <end position="397"/>
    </location>
</feature>
<feature type="region of interest" description="Disordered" evidence="7">
    <location>
        <begin position="307"/>
        <end position="397"/>
    </location>
</feature>
<dbReference type="GO" id="GO:0003677">
    <property type="term" value="F:DNA binding"/>
    <property type="evidence" value="ECO:0007669"/>
    <property type="project" value="InterPro"/>
</dbReference>
<dbReference type="InterPro" id="IPR011262">
    <property type="entry name" value="DNA-dir_RNA_pol_insert"/>
</dbReference>
<dbReference type="InterPro" id="IPR050518">
    <property type="entry name" value="Rpo3/RPB3_RNA_Pol_subunit"/>
</dbReference>
<feature type="compositionally biased region" description="Basic and acidic residues" evidence="7">
    <location>
        <begin position="144"/>
        <end position="153"/>
    </location>
</feature>
<dbReference type="SMART" id="SM00662">
    <property type="entry name" value="RPOLD"/>
    <property type="match status" value="1"/>
</dbReference>
<dbReference type="PANTHER" id="PTHR11800">
    <property type="entry name" value="DNA-DIRECTED RNA POLYMERASE"/>
    <property type="match status" value="1"/>
</dbReference>
<evidence type="ECO:0000313" key="9">
    <source>
        <dbReference type="EMBL" id="KIM91837.1"/>
    </source>
</evidence>
<dbReference type="GO" id="GO:0006366">
    <property type="term" value="P:transcription by RNA polymerase II"/>
    <property type="evidence" value="ECO:0007669"/>
    <property type="project" value="TreeGrafter"/>
</dbReference>
<dbReference type="GO" id="GO:0003899">
    <property type="term" value="F:DNA-directed RNA polymerase activity"/>
    <property type="evidence" value="ECO:0007669"/>
    <property type="project" value="InterPro"/>
</dbReference>
<dbReference type="Gene3D" id="2.170.120.12">
    <property type="entry name" value="DNA-directed RNA polymerase, insert domain"/>
    <property type="match status" value="1"/>
</dbReference>
<feature type="domain" description="DNA-directed RNA polymerase RpoA/D/Rpb3-type" evidence="8">
    <location>
        <begin position="20"/>
        <end position="285"/>
    </location>
</feature>
<comment type="similarity">
    <text evidence="5">Belongs to the archaeal Rpo3/eukaryotic RPB3 RNA polymerase subunit family.</text>
</comment>
<dbReference type="GO" id="GO:0005665">
    <property type="term" value="C:RNA polymerase II, core complex"/>
    <property type="evidence" value="ECO:0007669"/>
    <property type="project" value="TreeGrafter"/>
</dbReference>
<keyword evidence="2" id="KW-0240">DNA-directed RNA polymerase</keyword>
<evidence type="ECO:0000256" key="7">
    <source>
        <dbReference type="SAM" id="MobiDB-lite"/>
    </source>
</evidence>
<organism evidence="9 10">
    <name type="scientific">Piloderma croceum (strain F 1598)</name>
    <dbReference type="NCBI Taxonomy" id="765440"/>
    <lineage>
        <taxon>Eukaryota</taxon>
        <taxon>Fungi</taxon>
        <taxon>Dikarya</taxon>
        <taxon>Basidiomycota</taxon>
        <taxon>Agaricomycotina</taxon>
        <taxon>Agaricomycetes</taxon>
        <taxon>Agaricomycetidae</taxon>
        <taxon>Atheliales</taxon>
        <taxon>Atheliaceae</taxon>
        <taxon>Piloderma</taxon>
    </lineage>
</organism>
<keyword evidence="4" id="KW-0539">Nucleus</keyword>
<dbReference type="InterPro" id="IPR036603">
    <property type="entry name" value="RBP11-like"/>
</dbReference>
<dbReference type="HOGENOM" id="CLU_038421_1_1_1"/>
<dbReference type="FunFam" id="2.170.120.12:FF:000002">
    <property type="entry name" value="DNA-directed RNA polymerase II subunit RPB3"/>
    <property type="match status" value="1"/>
</dbReference>
<dbReference type="HAMAP" id="MF_00320">
    <property type="entry name" value="RNApol_arch_Rpo3"/>
    <property type="match status" value="1"/>
</dbReference>
<dbReference type="Gene3D" id="3.30.1360.10">
    <property type="entry name" value="RNA polymerase, RBP11-like subunit"/>
    <property type="match status" value="1"/>
</dbReference>
<gene>
    <name evidence="9" type="ORF">PILCRDRAFT_809813</name>
</gene>
<feature type="compositionally biased region" description="Polar residues" evidence="7">
    <location>
        <begin position="329"/>
        <end position="344"/>
    </location>
</feature>
<protein>
    <recommendedName>
        <fullName evidence="6">DNA-directed RNA polymerase II subunit RPB3</fullName>
    </recommendedName>
</protein>
<keyword evidence="3" id="KW-0804">Transcription</keyword>
<dbReference type="InterPro" id="IPR001514">
    <property type="entry name" value="DNA-dir_RNA_pol_30-40kDasu_CS"/>
</dbReference>
<dbReference type="EMBL" id="KN832970">
    <property type="protein sequence ID" value="KIM91837.1"/>
    <property type="molecule type" value="Genomic_DNA"/>
</dbReference>
<dbReference type="Pfam" id="PF01000">
    <property type="entry name" value="RNA_pol_A_bac"/>
    <property type="match status" value="1"/>
</dbReference>
<dbReference type="InterPro" id="IPR036643">
    <property type="entry name" value="RNApol_insert_sf"/>
</dbReference>
<evidence type="ECO:0000256" key="5">
    <source>
        <dbReference type="ARBA" id="ARBA00025804"/>
    </source>
</evidence>
<dbReference type="STRING" id="765440.A0A0C3CQB1"/>
<evidence type="ECO:0000256" key="6">
    <source>
        <dbReference type="ARBA" id="ARBA00072506"/>
    </source>
</evidence>
<dbReference type="InterPro" id="IPR011263">
    <property type="entry name" value="DNA-dir_RNA_pol_RpoA/D/Rpb3"/>
</dbReference>
<reference evidence="9 10" key="1">
    <citation type="submission" date="2014-04" db="EMBL/GenBank/DDBJ databases">
        <authorList>
            <consortium name="DOE Joint Genome Institute"/>
            <person name="Kuo A."/>
            <person name="Tarkka M."/>
            <person name="Buscot F."/>
            <person name="Kohler A."/>
            <person name="Nagy L.G."/>
            <person name="Floudas D."/>
            <person name="Copeland A."/>
            <person name="Barry K.W."/>
            <person name="Cichocki N."/>
            <person name="Veneault-Fourrey C."/>
            <person name="LaButti K."/>
            <person name="Lindquist E.A."/>
            <person name="Lipzen A."/>
            <person name="Lundell T."/>
            <person name="Morin E."/>
            <person name="Murat C."/>
            <person name="Sun H."/>
            <person name="Tunlid A."/>
            <person name="Henrissat B."/>
            <person name="Grigoriev I.V."/>
            <person name="Hibbett D.S."/>
            <person name="Martin F."/>
            <person name="Nordberg H.P."/>
            <person name="Cantor M.N."/>
            <person name="Hua S.X."/>
        </authorList>
    </citation>
    <scope>NUCLEOTIDE SEQUENCE [LARGE SCALE GENOMIC DNA]</scope>
    <source>
        <strain evidence="9 10">F 1598</strain>
    </source>
</reference>
<reference evidence="10" key="2">
    <citation type="submission" date="2015-01" db="EMBL/GenBank/DDBJ databases">
        <title>Evolutionary Origins and Diversification of the Mycorrhizal Mutualists.</title>
        <authorList>
            <consortium name="DOE Joint Genome Institute"/>
            <consortium name="Mycorrhizal Genomics Consortium"/>
            <person name="Kohler A."/>
            <person name="Kuo A."/>
            <person name="Nagy L.G."/>
            <person name="Floudas D."/>
            <person name="Copeland A."/>
            <person name="Barry K.W."/>
            <person name="Cichocki N."/>
            <person name="Veneault-Fourrey C."/>
            <person name="LaButti K."/>
            <person name="Lindquist E.A."/>
            <person name="Lipzen A."/>
            <person name="Lundell T."/>
            <person name="Morin E."/>
            <person name="Murat C."/>
            <person name="Riley R."/>
            <person name="Ohm R."/>
            <person name="Sun H."/>
            <person name="Tunlid A."/>
            <person name="Henrissat B."/>
            <person name="Grigoriev I.V."/>
            <person name="Hibbett D.S."/>
            <person name="Martin F."/>
        </authorList>
    </citation>
    <scope>NUCLEOTIDE SEQUENCE [LARGE SCALE GENOMIC DNA]</scope>
    <source>
        <strain evidence="10">F 1598</strain>
    </source>
</reference>
<dbReference type="OrthoDB" id="270173at2759"/>
<name>A0A0C3CQB1_PILCF</name>
<evidence type="ECO:0000259" key="8">
    <source>
        <dbReference type="SMART" id="SM00662"/>
    </source>
</evidence>
<evidence type="ECO:0000256" key="1">
    <source>
        <dbReference type="ARBA" id="ARBA00004123"/>
    </source>
</evidence>
<sequence>MQTHEELDPTVRIRDLKKDRVNFVLENVDLAFANSLRRVMMADIPTVAIDMVEIETNTTVLPDEFIAHRLGMIPLVSANCDEAIRYTRDCTCDEQCKYCSIELRLNVACHEARTMEVTSNHLDIVVPGAYGSDSNQSEGEAGEELTKRGERFGHPVGKNDPNTPPVLICKIRKGQELKIKCIAKKGIAKEHAKWSPCSAVSFEYDPYNKLRHTSHWFETDERAEWPLSENAKEEDPPRDDEAFDFNAKPRKFYFEVETDGSLGPQEVVMKGLAELQTKLANLILGLKTQPDIDPISGGDANVAGTNGGTTTGGWGGQPEVNGTGGGWGSTSPNAAAGWGTNTSPGAAGGWGANPSPAAAGGWGNTNASPAAGSTWGNSNSATGGWGSPSQQASGWNV</sequence>